<dbReference type="GO" id="GO:0006631">
    <property type="term" value="P:fatty acid metabolic process"/>
    <property type="evidence" value="ECO:0007669"/>
    <property type="project" value="UniProtKB-KW"/>
</dbReference>
<keyword evidence="5" id="KW-0378">Hydrolase</keyword>
<dbReference type="PANTHER" id="PTHR10655:SF17">
    <property type="entry name" value="LYSOPHOSPHOLIPASE-LIKE PROTEIN 1"/>
    <property type="match status" value="1"/>
</dbReference>
<keyword evidence="6" id="KW-0443">Lipid metabolism</keyword>
<reference evidence="11" key="1">
    <citation type="journal article" date="2022" name="DNA Res.">
        <title>Genome analysis of five recently described species of the CUG-Ser clade uncovers Candida theae as a new hybrid lineage with pathogenic potential in the Candida parapsilosis species complex.</title>
        <authorList>
            <person name="Mixao V."/>
            <person name="Del Olmo V."/>
            <person name="Hegedusova E."/>
            <person name="Saus E."/>
            <person name="Pryszcz L."/>
            <person name="Cillingova A."/>
            <person name="Nosek J."/>
            <person name="Gabaldon T."/>
        </authorList>
    </citation>
    <scope>NUCLEOTIDE SEQUENCE</scope>
    <source>
        <strain evidence="11">CBS 10844</strain>
    </source>
</reference>
<evidence type="ECO:0000256" key="1">
    <source>
        <dbReference type="ARBA" id="ARBA00006499"/>
    </source>
</evidence>
<dbReference type="GO" id="GO:0008474">
    <property type="term" value="F:palmitoyl-(protein) hydrolase activity"/>
    <property type="evidence" value="ECO:0007669"/>
    <property type="project" value="UniProtKB-EC"/>
</dbReference>
<protein>
    <recommendedName>
        <fullName evidence="3">Acyl-protein thioesterase 1</fullName>
        <ecNumber evidence="2">3.1.2.22</ecNumber>
    </recommendedName>
    <alternativeName>
        <fullName evidence="8">Palmitoyl-protein hydrolase</fullName>
    </alternativeName>
</protein>
<sequence length="238" mass="26230">MTVVPGIRVPAKLPPKACLIFLHGLGDTGEGWSFLSRVIRQSRLIPAEVGNSTCFIFPDAPQLNITVNNGMLLPAWFDIYEFGNPNAEQDVAGFFKTCTTVLKALVDDQINRQHIPAEKIIIGGFSQGAAIALATLALLDYKIGGVIALSGFITPAVAQELEKKHLVKHVNYETPIFQGHGKADSMISYRFGEKTCTYYKNKLGFKNLEFHGYSRVSHGASEEELEDVIKFVKKILCD</sequence>
<evidence type="ECO:0000256" key="4">
    <source>
        <dbReference type="ARBA" id="ARBA00022487"/>
    </source>
</evidence>
<evidence type="ECO:0000256" key="8">
    <source>
        <dbReference type="ARBA" id="ARBA00031195"/>
    </source>
</evidence>
<keyword evidence="12" id="KW-1185">Reference proteome</keyword>
<dbReference type="RefSeq" id="XP_049180487.1">
    <property type="nucleotide sequence ID" value="XM_049323675.1"/>
</dbReference>
<name>A0AAI9WXW4_9ASCO</name>
<keyword evidence="4" id="KW-0719">Serine esterase</keyword>
<dbReference type="SUPFAM" id="SSF53474">
    <property type="entry name" value="alpha/beta-Hydrolases"/>
    <property type="match status" value="1"/>
</dbReference>
<evidence type="ECO:0000313" key="11">
    <source>
        <dbReference type="EMBL" id="KAI3404742.1"/>
    </source>
</evidence>
<comment type="function">
    <text evidence="7">Hydrolyzes fatty acids from S-acylated cysteine residues in proteins with a strong preference for palmitoylated G-alpha proteins over other acyl substrates. Mediates the deacylation of G-alpha proteins such as GPA1 in vivo, but has weak or no activity toward palmitoylated Ras proteins. Has weak lysophospholipase activity in vitro; however such activity may not exist in vivo.</text>
</comment>
<dbReference type="InterPro" id="IPR003140">
    <property type="entry name" value="PLipase/COase/thioEstase"/>
</dbReference>
<comment type="catalytic activity">
    <reaction evidence="9">
        <text>S-hexadecanoyl-L-cysteinyl-[protein] + H2O = L-cysteinyl-[protein] + hexadecanoate + H(+)</text>
        <dbReference type="Rhea" id="RHEA:19233"/>
        <dbReference type="Rhea" id="RHEA-COMP:10131"/>
        <dbReference type="Rhea" id="RHEA-COMP:11032"/>
        <dbReference type="ChEBI" id="CHEBI:7896"/>
        <dbReference type="ChEBI" id="CHEBI:15377"/>
        <dbReference type="ChEBI" id="CHEBI:15378"/>
        <dbReference type="ChEBI" id="CHEBI:29950"/>
        <dbReference type="ChEBI" id="CHEBI:74151"/>
        <dbReference type="EC" id="3.1.2.22"/>
    </reaction>
</comment>
<evidence type="ECO:0000256" key="9">
    <source>
        <dbReference type="ARBA" id="ARBA00047337"/>
    </source>
</evidence>
<evidence type="ECO:0000256" key="5">
    <source>
        <dbReference type="ARBA" id="ARBA00022801"/>
    </source>
</evidence>
<dbReference type="GeneID" id="73380062"/>
<comment type="similarity">
    <text evidence="1">Belongs to the AB hydrolase superfamily. AB hydrolase 2 family.</text>
</comment>
<dbReference type="Pfam" id="PF02230">
    <property type="entry name" value="Abhydrolase_2"/>
    <property type="match status" value="1"/>
</dbReference>
<accession>A0AAI9WXW4</accession>
<dbReference type="InterPro" id="IPR029058">
    <property type="entry name" value="AB_hydrolase_fold"/>
</dbReference>
<gene>
    <name evidence="11" type="ORF">KGF56_002445</name>
</gene>
<proteinExistence type="inferred from homology"/>
<evidence type="ECO:0000259" key="10">
    <source>
        <dbReference type="Pfam" id="PF02230"/>
    </source>
</evidence>
<evidence type="ECO:0000256" key="7">
    <source>
        <dbReference type="ARBA" id="ARBA00029392"/>
    </source>
</evidence>
<dbReference type="EMBL" id="JAHUZD010000087">
    <property type="protein sequence ID" value="KAI3404742.1"/>
    <property type="molecule type" value="Genomic_DNA"/>
</dbReference>
<evidence type="ECO:0000256" key="6">
    <source>
        <dbReference type="ARBA" id="ARBA00022832"/>
    </source>
</evidence>
<evidence type="ECO:0000313" key="12">
    <source>
        <dbReference type="Proteomes" id="UP001202479"/>
    </source>
</evidence>
<evidence type="ECO:0000256" key="2">
    <source>
        <dbReference type="ARBA" id="ARBA00012423"/>
    </source>
</evidence>
<keyword evidence="6" id="KW-0276">Fatty acid metabolism</keyword>
<dbReference type="InterPro" id="IPR050565">
    <property type="entry name" value="LYPA1-2/EST-like"/>
</dbReference>
<dbReference type="EC" id="3.1.2.22" evidence="2"/>
<evidence type="ECO:0000256" key="3">
    <source>
        <dbReference type="ARBA" id="ARBA00014923"/>
    </source>
</evidence>
<organism evidence="11 12">
    <name type="scientific">Candida oxycetoniae</name>
    <dbReference type="NCBI Taxonomy" id="497107"/>
    <lineage>
        <taxon>Eukaryota</taxon>
        <taxon>Fungi</taxon>
        <taxon>Dikarya</taxon>
        <taxon>Ascomycota</taxon>
        <taxon>Saccharomycotina</taxon>
        <taxon>Pichiomycetes</taxon>
        <taxon>Debaryomycetaceae</taxon>
        <taxon>Candida/Lodderomyces clade</taxon>
        <taxon>Candida</taxon>
    </lineage>
</organism>
<dbReference type="Proteomes" id="UP001202479">
    <property type="component" value="Unassembled WGS sequence"/>
</dbReference>
<comment type="caution">
    <text evidence="11">The sequence shown here is derived from an EMBL/GenBank/DDBJ whole genome shotgun (WGS) entry which is preliminary data.</text>
</comment>
<dbReference type="GO" id="GO:0005737">
    <property type="term" value="C:cytoplasm"/>
    <property type="evidence" value="ECO:0007669"/>
    <property type="project" value="TreeGrafter"/>
</dbReference>
<feature type="domain" description="Phospholipase/carboxylesterase/thioesterase" evidence="10">
    <location>
        <begin position="11"/>
        <end position="235"/>
    </location>
</feature>
<dbReference type="Gene3D" id="3.40.50.1820">
    <property type="entry name" value="alpha/beta hydrolase"/>
    <property type="match status" value="1"/>
</dbReference>
<dbReference type="AlphaFoldDB" id="A0AAI9WXW4"/>
<dbReference type="GO" id="GO:0052689">
    <property type="term" value="F:carboxylic ester hydrolase activity"/>
    <property type="evidence" value="ECO:0007669"/>
    <property type="project" value="UniProtKB-KW"/>
</dbReference>
<dbReference type="PANTHER" id="PTHR10655">
    <property type="entry name" value="LYSOPHOSPHOLIPASE-RELATED"/>
    <property type="match status" value="1"/>
</dbReference>